<dbReference type="OrthoDB" id="9812109at2"/>
<feature type="chain" id="PRO_5015139216" evidence="1">
    <location>
        <begin position="23"/>
        <end position="152"/>
    </location>
</feature>
<dbReference type="SUPFAM" id="SSF52821">
    <property type="entry name" value="Rhodanese/Cell cycle control phosphatase"/>
    <property type="match status" value="1"/>
</dbReference>
<dbReference type="AlphaFoldDB" id="A0A2P8FKU6"/>
<evidence type="ECO:0000256" key="1">
    <source>
        <dbReference type="SAM" id="SignalP"/>
    </source>
</evidence>
<keyword evidence="4" id="KW-1185">Reference proteome</keyword>
<protein>
    <submittedName>
        <fullName evidence="3">Rhodanese-related sulfurtransferase</fullName>
    </submittedName>
</protein>
<dbReference type="InterPro" id="IPR001763">
    <property type="entry name" value="Rhodanese-like_dom"/>
</dbReference>
<reference evidence="3 4" key="1">
    <citation type="submission" date="2018-03" db="EMBL/GenBank/DDBJ databases">
        <title>Genomic Encyclopedia of Archaeal and Bacterial Type Strains, Phase II (KMG-II): from individual species to whole genera.</title>
        <authorList>
            <person name="Goeker M."/>
        </authorList>
    </citation>
    <scope>NUCLEOTIDE SEQUENCE [LARGE SCALE GENOMIC DNA]</scope>
    <source>
        <strain evidence="3 4">DSM 100673</strain>
    </source>
</reference>
<dbReference type="Gene3D" id="3.40.250.10">
    <property type="entry name" value="Rhodanese-like domain"/>
    <property type="match status" value="1"/>
</dbReference>
<dbReference type="EMBL" id="PYGJ01000001">
    <property type="protein sequence ID" value="PSL22343.1"/>
    <property type="molecule type" value="Genomic_DNA"/>
</dbReference>
<evidence type="ECO:0000259" key="2">
    <source>
        <dbReference type="PROSITE" id="PS50206"/>
    </source>
</evidence>
<keyword evidence="1" id="KW-0732">Signal</keyword>
<dbReference type="Proteomes" id="UP000240418">
    <property type="component" value="Unassembled WGS sequence"/>
</dbReference>
<dbReference type="CDD" id="cd00158">
    <property type="entry name" value="RHOD"/>
    <property type="match status" value="1"/>
</dbReference>
<dbReference type="PANTHER" id="PTHR43031">
    <property type="entry name" value="FAD-DEPENDENT OXIDOREDUCTASE"/>
    <property type="match status" value="1"/>
</dbReference>
<dbReference type="PANTHER" id="PTHR43031:SF16">
    <property type="entry name" value="OXIDOREDUCTASE"/>
    <property type="match status" value="1"/>
</dbReference>
<dbReference type="Pfam" id="PF00581">
    <property type="entry name" value="Rhodanese"/>
    <property type="match status" value="1"/>
</dbReference>
<keyword evidence="3" id="KW-0808">Transferase</keyword>
<comment type="caution">
    <text evidence="3">The sequence shown here is derived from an EMBL/GenBank/DDBJ whole genome shotgun (WGS) entry which is preliminary data.</text>
</comment>
<feature type="signal peptide" evidence="1">
    <location>
        <begin position="1"/>
        <end position="22"/>
    </location>
</feature>
<dbReference type="InterPro" id="IPR036873">
    <property type="entry name" value="Rhodanese-like_dom_sf"/>
</dbReference>
<sequence length="152" mass="16412">MNRRAILSGFLAFLAVSKPVFAEGGVLTAKEAAQAIDAGDLILIDIRTPQEWQETGVATGAWPLDMRDQKFGQRLMATLQRNPDKQVAVICRTGRRSAYIVDVLAQNGVRKVYDVSEGMVGGRNGEGWIAAGLPTITAKSAMSNLPSDLRKP</sequence>
<evidence type="ECO:0000313" key="3">
    <source>
        <dbReference type="EMBL" id="PSL22343.1"/>
    </source>
</evidence>
<dbReference type="InterPro" id="IPR050229">
    <property type="entry name" value="GlpE_sulfurtransferase"/>
</dbReference>
<gene>
    <name evidence="3" type="ORF">CLV88_101770</name>
</gene>
<evidence type="ECO:0000313" key="4">
    <source>
        <dbReference type="Proteomes" id="UP000240418"/>
    </source>
</evidence>
<organism evidence="3 4">
    <name type="scientific">Shimia abyssi</name>
    <dbReference type="NCBI Taxonomy" id="1662395"/>
    <lineage>
        <taxon>Bacteria</taxon>
        <taxon>Pseudomonadati</taxon>
        <taxon>Pseudomonadota</taxon>
        <taxon>Alphaproteobacteria</taxon>
        <taxon>Rhodobacterales</taxon>
        <taxon>Roseobacteraceae</taxon>
    </lineage>
</organism>
<feature type="domain" description="Rhodanese" evidence="2">
    <location>
        <begin position="37"/>
        <end position="137"/>
    </location>
</feature>
<name>A0A2P8FKU6_9RHOB</name>
<accession>A0A2P8FKU6</accession>
<proteinExistence type="predicted"/>
<dbReference type="PROSITE" id="PS50206">
    <property type="entry name" value="RHODANESE_3"/>
    <property type="match status" value="1"/>
</dbReference>
<dbReference type="SMART" id="SM00450">
    <property type="entry name" value="RHOD"/>
    <property type="match status" value="1"/>
</dbReference>
<dbReference type="GO" id="GO:0016740">
    <property type="term" value="F:transferase activity"/>
    <property type="evidence" value="ECO:0007669"/>
    <property type="project" value="UniProtKB-KW"/>
</dbReference>